<gene>
    <name evidence="2" type="ORF">BE04_42765</name>
</gene>
<dbReference type="AlphaFoldDB" id="A0A150PH95"/>
<comment type="caution">
    <text evidence="2">The sequence shown here is derived from an EMBL/GenBank/DDBJ whole genome shotgun (WGS) entry which is preliminary data.</text>
</comment>
<evidence type="ECO:0008006" key="4">
    <source>
        <dbReference type="Google" id="ProtNLM"/>
    </source>
</evidence>
<keyword evidence="1" id="KW-0732">Signal</keyword>
<protein>
    <recommendedName>
        <fullName evidence="4">Secreted protein</fullName>
    </recommendedName>
</protein>
<dbReference type="EMBL" id="JELX01002542">
    <property type="protein sequence ID" value="KYF55071.1"/>
    <property type="molecule type" value="Genomic_DNA"/>
</dbReference>
<feature type="signal peptide" evidence="1">
    <location>
        <begin position="1"/>
        <end position="23"/>
    </location>
</feature>
<reference evidence="2 3" key="1">
    <citation type="submission" date="2014-02" db="EMBL/GenBank/DDBJ databases">
        <title>The small core and large imbalanced accessory genome model reveals a collaborative survival strategy of Sorangium cellulosum strains in nature.</title>
        <authorList>
            <person name="Han K."/>
            <person name="Peng R."/>
            <person name="Blom J."/>
            <person name="Li Y.-Z."/>
        </authorList>
    </citation>
    <scope>NUCLEOTIDE SEQUENCE [LARGE SCALE GENOMIC DNA]</scope>
    <source>
        <strain evidence="2 3">So0157-18</strain>
    </source>
</reference>
<name>A0A150PH95_SORCE</name>
<evidence type="ECO:0000313" key="3">
    <source>
        <dbReference type="Proteomes" id="UP000075604"/>
    </source>
</evidence>
<feature type="chain" id="PRO_5007565913" description="Secreted protein" evidence="1">
    <location>
        <begin position="24"/>
        <end position="201"/>
    </location>
</feature>
<accession>A0A150PH95</accession>
<evidence type="ECO:0000313" key="2">
    <source>
        <dbReference type="EMBL" id="KYF55071.1"/>
    </source>
</evidence>
<organism evidence="2 3">
    <name type="scientific">Sorangium cellulosum</name>
    <name type="common">Polyangium cellulosum</name>
    <dbReference type="NCBI Taxonomy" id="56"/>
    <lineage>
        <taxon>Bacteria</taxon>
        <taxon>Pseudomonadati</taxon>
        <taxon>Myxococcota</taxon>
        <taxon>Polyangia</taxon>
        <taxon>Polyangiales</taxon>
        <taxon>Polyangiaceae</taxon>
        <taxon>Sorangium</taxon>
    </lineage>
</organism>
<evidence type="ECO:0000256" key="1">
    <source>
        <dbReference type="SAM" id="SignalP"/>
    </source>
</evidence>
<dbReference type="Proteomes" id="UP000075604">
    <property type="component" value="Unassembled WGS sequence"/>
</dbReference>
<sequence>MPNLDRIALVVALSLALPARSRADDTPPSSAPRRVGEFGASSVLAFGVLPAASIGPSLEATLRWLDASLSVEARVLRALGRGPSAASLLGPESTAVLGLMSICRHEEAVFVCTSFQTGVVAADVDRSLEPTNGGELSWMTTSGLRGGAAWRLARHLELRSFLELHAVLERPRVSVDSIERWRASYVAGIVGVGLWFRLNPE</sequence>
<proteinExistence type="predicted"/>